<dbReference type="InterPro" id="IPR007724">
    <property type="entry name" value="Poly_GlycHdrlase"/>
</dbReference>
<dbReference type="GO" id="GO:0006282">
    <property type="term" value="P:regulation of DNA repair"/>
    <property type="evidence" value="ECO:0007669"/>
    <property type="project" value="InterPro"/>
</dbReference>
<dbReference type="GO" id="GO:0004649">
    <property type="term" value="F:poly(ADP-ribose) glycohydrolase activity"/>
    <property type="evidence" value="ECO:0007669"/>
    <property type="project" value="UniProtKB-EC"/>
</dbReference>
<feature type="active site" evidence="4">
    <location>
        <position position="315"/>
    </location>
</feature>
<dbReference type="OrthoDB" id="1937899at2759"/>
<dbReference type="GO" id="GO:0005975">
    <property type="term" value="P:carbohydrate metabolic process"/>
    <property type="evidence" value="ECO:0007669"/>
    <property type="project" value="InterPro"/>
</dbReference>
<keyword evidence="3" id="KW-0378">Hydrolase</keyword>
<dbReference type="InterPro" id="IPR046372">
    <property type="entry name" value="PARG_cat_C"/>
</dbReference>
<evidence type="ECO:0000256" key="3">
    <source>
        <dbReference type="ARBA" id="ARBA00022801"/>
    </source>
</evidence>
<evidence type="ECO:0000313" key="8">
    <source>
        <dbReference type="EMBL" id="CAF4846291.1"/>
    </source>
</evidence>
<proteinExistence type="inferred from homology"/>
<dbReference type="GO" id="GO:0005634">
    <property type="term" value="C:nucleus"/>
    <property type="evidence" value="ECO:0007669"/>
    <property type="project" value="TreeGrafter"/>
</dbReference>
<organism evidence="8 9">
    <name type="scientific">Pieris macdunnoughi</name>
    <dbReference type="NCBI Taxonomy" id="345717"/>
    <lineage>
        <taxon>Eukaryota</taxon>
        <taxon>Metazoa</taxon>
        <taxon>Ecdysozoa</taxon>
        <taxon>Arthropoda</taxon>
        <taxon>Hexapoda</taxon>
        <taxon>Insecta</taxon>
        <taxon>Pterygota</taxon>
        <taxon>Neoptera</taxon>
        <taxon>Endopterygota</taxon>
        <taxon>Lepidoptera</taxon>
        <taxon>Glossata</taxon>
        <taxon>Ditrysia</taxon>
        <taxon>Papilionoidea</taxon>
        <taxon>Pieridae</taxon>
        <taxon>Pierinae</taxon>
        <taxon>Pieris</taxon>
    </lineage>
</organism>
<evidence type="ECO:0000256" key="1">
    <source>
        <dbReference type="ARBA" id="ARBA00009545"/>
    </source>
</evidence>
<feature type="active site" evidence="4">
    <location>
        <position position="297"/>
    </location>
</feature>
<dbReference type="InterPro" id="IPR048362">
    <property type="entry name" value="PARG_helical"/>
</dbReference>
<evidence type="ECO:0000256" key="4">
    <source>
        <dbReference type="PIRSR" id="PIRSR607724-1"/>
    </source>
</evidence>
<feature type="binding site" evidence="5">
    <location>
        <position position="300"/>
    </location>
    <ligand>
        <name>substrate</name>
    </ligand>
</feature>
<dbReference type="Pfam" id="PF05028">
    <property type="entry name" value="PARG_cat_C"/>
    <property type="match status" value="1"/>
</dbReference>
<feature type="domain" description="PARG helical" evidence="7">
    <location>
        <begin position="136"/>
        <end position="256"/>
    </location>
</feature>
<dbReference type="EMBL" id="CAJOBZ010000015">
    <property type="protein sequence ID" value="CAF4846291.1"/>
    <property type="molecule type" value="Genomic_DNA"/>
</dbReference>
<comment type="similarity">
    <text evidence="1">Belongs to the poly(ADP-ribose) glycohydrolase family.</text>
</comment>
<gene>
    <name evidence="8" type="ORF">PMACD_LOCUS6656</name>
</gene>
<feature type="active site" evidence="4">
    <location>
        <position position="316"/>
    </location>
</feature>
<dbReference type="GO" id="GO:0009225">
    <property type="term" value="P:nucleotide-sugar metabolic process"/>
    <property type="evidence" value="ECO:0007669"/>
    <property type="project" value="TreeGrafter"/>
</dbReference>
<feature type="binding site" evidence="5">
    <location>
        <position position="314"/>
    </location>
    <ligand>
        <name>substrate</name>
    </ligand>
</feature>
<evidence type="ECO:0000256" key="2">
    <source>
        <dbReference type="ARBA" id="ARBA00012255"/>
    </source>
</evidence>
<dbReference type="Pfam" id="PF20811">
    <property type="entry name" value="PARG_cat_N"/>
    <property type="match status" value="1"/>
</dbReference>
<evidence type="ECO:0000313" key="9">
    <source>
        <dbReference type="Proteomes" id="UP000663880"/>
    </source>
</evidence>
<evidence type="ECO:0000256" key="5">
    <source>
        <dbReference type="PIRSR" id="PIRSR607724-2"/>
    </source>
</evidence>
<feature type="domain" description="PARG catalytic Macro" evidence="6">
    <location>
        <begin position="265"/>
        <end position="470"/>
    </location>
</feature>
<name>A0A821RVV2_9NEOP</name>
<protein>
    <recommendedName>
        <fullName evidence="2">poly(ADP-ribose) glycohydrolase</fullName>
        <ecNumber evidence="2">3.2.1.143</ecNumber>
    </recommendedName>
</protein>
<dbReference type="GO" id="GO:0005737">
    <property type="term" value="C:cytoplasm"/>
    <property type="evidence" value="ECO:0007669"/>
    <property type="project" value="TreeGrafter"/>
</dbReference>
<feature type="binding site" evidence="5">
    <location>
        <position position="355"/>
    </location>
    <ligand>
        <name>substrate</name>
    </ligand>
</feature>
<dbReference type="AlphaFoldDB" id="A0A821RVV2"/>
<evidence type="ECO:0000259" key="6">
    <source>
        <dbReference type="Pfam" id="PF05028"/>
    </source>
</evidence>
<sequence>MSVDHSWRGIPLTQIYGSDSPWGSPEFPLVQPAFNHAVLHHILRNGDMERPPKPHIGTDKWDQDHVRMPCSRQSLYPITDDSGCKILKERWAIIEETLSKPIKNVRDLAAAIITYNTKFKDIWTFSSLHYLFDEYLEEEETKYFFNVTLPQMAKLALGLPKLIQTAIPLLKQRENHSISLSQQQVSSLLANAFFCTFPRRNSRRTSAEYANYPFINYSNLFNLTPKEHVLEKLKSICHYFRRVCSKVPTGVITFSRRSVPPNHCPDWENSSVSLATLPVHVDSEVIIEDLPGLIQVDFANKFLGGGVLRGGCVQEEIRFVICPELMLSMLFTEVLAANETLIIIGSERYSEYTGYGSTFHWSGDHIDSTPFDSSGRRRCAVLAMDAIPYRDRANQWKKASMIRDLNKAWVGFSSYTIAEPGLQYPGIATGNWGCGAFGGTATLKSLVQMMSCAQAQRPMAYCTFHDTELRDYIERAWAMFTKHHVTVGQLFRMLLKYCDTCNVKETTLLSFFEQEFGEQPVAKDNISIDDSQSSKFEEVLLQTSPDLFSDDKEDSVEADSLTISQSMRLFSEMEKIDANSGTLNLTGPRGEEMDVAVSPDIKKRVSKKITDYFAKKS</sequence>
<evidence type="ECO:0000259" key="7">
    <source>
        <dbReference type="Pfam" id="PF20811"/>
    </source>
</evidence>
<keyword evidence="9" id="KW-1185">Reference proteome</keyword>
<dbReference type="PANTHER" id="PTHR12837">
    <property type="entry name" value="POLY ADP-RIBOSE GLYCOHYDROLASE"/>
    <property type="match status" value="1"/>
</dbReference>
<dbReference type="GO" id="GO:1990966">
    <property type="term" value="P:ATP generation from poly-ADP-D-ribose"/>
    <property type="evidence" value="ECO:0007669"/>
    <property type="project" value="TreeGrafter"/>
</dbReference>
<accession>A0A821RVV2</accession>
<dbReference type="EC" id="3.2.1.143" evidence="2"/>
<dbReference type="PANTHER" id="PTHR12837:SF15">
    <property type="entry name" value="POLY(ADP-RIBOSE) GLYCOHYDROLASE"/>
    <property type="match status" value="1"/>
</dbReference>
<reference evidence="8" key="1">
    <citation type="submission" date="2021-02" db="EMBL/GenBank/DDBJ databases">
        <authorList>
            <person name="Steward A R."/>
        </authorList>
    </citation>
    <scope>NUCLEOTIDE SEQUENCE</scope>
</reference>
<dbReference type="Proteomes" id="UP000663880">
    <property type="component" value="Unassembled WGS sequence"/>
</dbReference>
<comment type="caution">
    <text evidence="8">The sequence shown here is derived from an EMBL/GenBank/DDBJ whole genome shotgun (WGS) entry which is preliminary data.</text>
</comment>